<feature type="compositionally biased region" description="Basic and acidic residues" evidence="1">
    <location>
        <begin position="189"/>
        <end position="198"/>
    </location>
</feature>
<dbReference type="InterPro" id="IPR012337">
    <property type="entry name" value="RNaseH-like_sf"/>
</dbReference>
<organism evidence="3 4">
    <name type="scientific">Globodera rostochiensis</name>
    <name type="common">Golden nematode worm</name>
    <name type="synonym">Heterodera rostochiensis</name>
    <dbReference type="NCBI Taxonomy" id="31243"/>
    <lineage>
        <taxon>Eukaryota</taxon>
        <taxon>Metazoa</taxon>
        <taxon>Ecdysozoa</taxon>
        <taxon>Nematoda</taxon>
        <taxon>Chromadorea</taxon>
        <taxon>Rhabditida</taxon>
        <taxon>Tylenchina</taxon>
        <taxon>Tylenchomorpha</taxon>
        <taxon>Tylenchoidea</taxon>
        <taxon>Heteroderidae</taxon>
        <taxon>Heteroderinae</taxon>
        <taxon>Globodera</taxon>
    </lineage>
</organism>
<dbReference type="Gene3D" id="3.30.420.10">
    <property type="entry name" value="Ribonuclease H-like superfamily/Ribonuclease H"/>
    <property type="match status" value="1"/>
</dbReference>
<dbReference type="AlphaFoldDB" id="A0A914GSM6"/>
<dbReference type="PANTHER" id="PTHR37984">
    <property type="entry name" value="PROTEIN CBG26694"/>
    <property type="match status" value="1"/>
</dbReference>
<dbReference type="PANTHER" id="PTHR37984:SF5">
    <property type="entry name" value="PROTEIN NYNRIN-LIKE"/>
    <property type="match status" value="1"/>
</dbReference>
<reference evidence="4" key="1">
    <citation type="submission" date="2022-11" db="UniProtKB">
        <authorList>
            <consortium name="WormBaseParasite"/>
        </authorList>
    </citation>
    <scope>IDENTIFICATION</scope>
</reference>
<dbReference type="Proteomes" id="UP000887572">
    <property type="component" value="Unplaced"/>
</dbReference>
<feature type="domain" description="Integrase catalytic" evidence="2">
    <location>
        <begin position="1"/>
        <end position="147"/>
    </location>
</feature>
<dbReference type="GO" id="GO:0003676">
    <property type="term" value="F:nucleic acid binding"/>
    <property type="evidence" value="ECO:0007669"/>
    <property type="project" value="InterPro"/>
</dbReference>
<dbReference type="GO" id="GO:0015074">
    <property type="term" value="P:DNA integration"/>
    <property type="evidence" value="ECO:0007669"/>
    <property type="project" value="InterPro"/>
</dbReference>
<feature type="compositionally biased region" description="Basic and acidic residues" evidence="1">
    <location>
        <begin position="169"/>
        <end position="178"/>
    </location>
</feature>
<accession>A0A914GSM6</accession>
<dbReference type="Pfam" id="PF00665">
    <property type="entry name" value="rve"/>
    <property type="match status" value="1"/>
</dbReference>
<feature type="region of interest" description="Disordered" evidence="1">
    <location>
        <begin position="169"/>
        <end position="239"/>
    </location>
</feature>
<dbReference type="InterPro" id="IPR001584">
    <property type="entry name" value="Integrase_cat-core"/>
</dbReference>
<feature type="region of interest" description="Disordered" evidence="1">
    <location>
        <begin position="74"/>
        <end position="93"/>
    </location>
</feature>
<proteinExistence type="predicted"/>
<dbReference type="PROSITE" id="PS50994">
    <property type="entry name" value="INTEGRASE"/>
    <property type="match status" value="1"/>
</dbReference>
<sequence length="239" mass="26560">MWLIVVDAKTKWPEVAMMKNTTTESTMAAIINLFWTHGLPVQIVSDNGPQFTAAEFGKFCAERGIIHTRTALYHPQSNGEAERTRSSRSDVRPRMRTKLDLVRPVLDPKKGGGVVVKSSQKYQDTGQKGILIAERGNVPLKSVKEFSRGTTATVLSEWKAKSCAKLKADETASDHESSEDSESNASNPEGKEAGREQELSPNRDLARTRRNIHRRRHHPNSEGRNGSKRPSSSQADEPN</sequence>
<evidence type="ECO:0000259" key="2">
    <source>
        <dbReference type="PROSITE" id="PS50994"/>
    </source>
</evidence>
<dbReference type="WBParaSite" id="Gr19_v10_g10846.t1">
    <property type="protein sequence ID" value="Gr19_v10_g10846.t1"/>
    <property type="gene ID" value="Gr19_v10_g10846"/>
</dbReference>
<feature type="compositionally biased region" description="Basic residues" evidence="1">
    <location>
        <begin position="208"/>
        <end position="218"/>
    </location>
</feature>
<protein>
    <submittedName>
        <fullName evidence="4">Integrase catalytic domain-containing protein</fullName>
    </submittedName>
</protein>
<name>A0A914GSM6_GLORO</name>
<dbReference type="SUPFAM" id="SSF53098">
    <property type="entry name" value="Ribonuclease H-like"/>
    <property type="match status" value="1"/>
</dbReference>
<evidence type="ECO:0000313" key="3">
    <source>
        <dbReference type="Proteomes" id="UP000887572"/>
    </source>
</evidence>
<feature type="compositionally biased region" description="Basic and acidic residues" evidence="1">
    <location>
        <begin position="80"/>
        <end position="93"/>
    </location>
</feature>
<dbReference type="InterPro" id="IPR036397">
    <property type="entry name" value="RNaseH_sf"/>
</dbReference>
<dbReference type="InterPro" id="IPR050951">
    <property type="entry name" value="Retrovirus_Pol_polyprotein"/>
</dbReference>
<feature type="compositionally biased region" description="Polar residues" evidence="1">
    <location>
        <begin position="222"/>
        <end position="239"/>
    </location>
</feature>
<keyword evidence="3" id="KW-1185">Reference proteome</keyword>
<evidence type="ECO:0000313" key="4">
    <source>
        <dbReference type="WBParaSite" id="Gr19_v10_g10846.t1"/>
    </source>
</evidence>
<evidence type="ECO:0000256" key="1">
    <source>
        <dbReference type="SAM" id="MobiDB-lite"/>
    </source>
</evidence>